<evidence type="ECO:0000256" key="9">
    <source>
        <dbReference type="SAM" id="Phobius"/>
    </source>
</evidence>
<evidence type="ECO:0000256" key="1">
    <source>
        <dbReference type="ARBA" id="ARBA00004651"/>
    </source>
</evidence>
<evidence type="ECO:0000256" key="2">
    <source>
        <dbReference type="ARBA" id="ARBA00007935"/>
    </source>
</evidence>
<dbReference type="EMBL" id="FNKH01000002">
    <property type="protein sequence ID" value="SDQ86278.1"/>
    <property type="molecule type" value="Genomic_DNA"/>
</dbReference>
<evidence type="ECO:0000256" key="8">
    <source>
        <dbReference type="SAM" id="MobiDB-lite"/>
    </source>
</evidence>
<reference evidence="10 11" key="1">
    <citation type="submission" date="2016-10" db="EMBL/GenBank/DDBJ databases">
        <authorList>
            <person name="de Groot N.N."/>
        </authorList>
    </citation>
    <scope>NUCLEOTIDE SEQUENCE [LARGE SCALE GENOMIC DNA]</scope>
    <source>
        <strain evidence="10 11">DSM 20117</strain>
    </source>
</reference>
<feature type="transmembrane region" description="Helical" evidence="9">
    <location>
        <begin position="45"/>
        <end position="66"/>
    </location>
</feature>
<dbReference type="AlphaFoldDB" id="A0A1H1ECM2"/>
<feature type="transmembrane region" description="Helical" evidence="9">
    <location>
        <begin position="156"/>
        <end position="175"/>
    </location>
</feature>
<name>A0A1H1ECM2_9MICC</name>
<feature type="transmembrane region" description="Helical" evidence="9">
    <location>
        <begin position="275"/>
        <end position="302"/>
    </location>
</feature>
<dbReference type="InterPro" id="IPR000522">
    <property type="entry name" value="ABC_transptr_permease_BtuC"/>
</dbReference>
<keyword evidence="5 9" id="KW-0812">Transmembrane</keyword>
<feature type="transmembrane region" description="Helical" evidence="9">
    <location>
        <begin position="129"/>
        <end position="150"/>
    </location>
</feature>
<keyword evidence="7 9" id="KW-0472">Membrane</keyword>
<feature type="transmembrane region" description="Helical" evidence="9">
    <location>
        <begin position="187"/>
        <end position="207"/>
    </location>
</feature>
<comment type="subcellular location">
    <subcellularLocation>
        <location evidence="1">Cell membrane</location>
        <topology evidence="1">Multi-pass membrane protein</topology>
    </subcellularLocation>
</comment>
<dbReference type="InterPro" id="IPR037294">
    <property type="entry name" value="ABC_BtuC-like"/>
</dbReference>
<gene>
    <name evidence="10" type="ORF">SAMN04489742_2862</name>
</gene>
<keyword evidence="4" id="KW-1003">Cell membrane</keyword>
<feature type="transmembrane region" description="Helical" evidence="9">
    <location>
        <begin position="347"/>
        <end position="364"/>
    </location>
</feature>
<comment type="similarity">
    <text evidence="2">Belongs to the binding-protein-dependent transport system permease family. FecCD subfamily.</text>
</comment>
<feature type="region of interest" description="Disordered" evidence="8">
    <location>
        <begin position="1"/>
        <end position="40"/>
    </location>
</feature>
<evidence type="ECO:0000313" key="10">
    <source>
        <dbReference type="EMBL" id="SDQ86278.1"/>
    </source>
</evidence>
<evidence type="ECO:0000256" key="3">
    <source>
        <dbReference type="ARBA" id="ARBA00022448"/>
    </source>
</evidence>
<organism evidence="10 11">
    <name type="scientific">Crystallibacter crystallopoietes</name>
    <dbReference type="NCBI Taxonomy" id="37928"/>
    <lineage>
        <taxon>Bacteria</taxon>
        <taxon>Bacillati</taxon>
        <taxon>Actinomycetota</taxon>
        <taxon>Actinomycetes</taxon>
        <taxon>Micrococcales</taxon>
        <taxon>Micrococcaceae</taxon>
        <taxon>Crystallibacter</taxon>
    </lineage>
</organism>
<dbReference type="SUPFAM" id="SSF81345">
    <property type="entry name" value="ABC transporter involved in vitamin B12 uptake, BtuC"/>
    <property type="match status" value="1"/>
</dbReference>
<feature type="transmembrane region" description="Helical" evidence="9">
    <location>
        <begin position="97"/>
        <end position="117"/>
    </location>
</feature>
<proteinExistence type="inferred from homology"/>
<dbReference type="GO" id="GO:0033214">
    <property type="term" value="P:siderophore-iron import into cell"/>
    <property type="evidence" value="ECO:0007669"/>
    <property type="project" value="TreeGrafter"/>
</dbReference>
<feature type="transmembrane region" description="Helical" evidence="9">
    <location>
        <begin position="314"/>
        <end position="335"/>
    </location>
</feature>
<evidence type="ECO:0000256" key="7">
    <source>
        <dbReference type="ARBA" id="ARBA00023136"/>
    </source>
</evidence>
<dbReference type="STRING" id="37928.SAMN04489742_2862"/>
<evidence type="ECO:0000256" key="6">
    <source>
        <dbReference type="ARBA" id="ARBA00022989"/>
    </source>
</evidence>
<protein>
    <submittedName>
        <fullName evidence="10">Iron complex transport system permease protein</fullName>
    </submittedName>
</protein>
<dbReference type="FunFam" id="1.10.3470.10:FF:000001">
    <property type="entry name" value="Vitamin B12 ABC transporter permease BtuC"/>
    <property type="match status" value="1"/>
</dbReference>
<dbReference type="Pfam" id="PF01032">
    <property type="entry name" value="FecCD"/>
    <property type="match status" value="1"/>
</dbReference>
<dbReference type="GO" id="GO:0005886">
    <property type="term" value="C:plasma membrane"/>
    <property type="evidence" value="ECO:0007669"/>
    <property type="project" value="UniProtKB-SubCell"/>
</dbReference>
<accession>A0A1H1ECM2</accession>
<keyword evidence="6 9" id="KW-1133">Transmembrane helix</keyword>
<dbReference type="PANTHER" id="PTHR30472:SF1">
    <property type="entry name" value="FE(3+) DICITRATE TRANSPORT SYSTEM PERMEASE PROTEIN FECC-RELATED"/>
    <property type="match status" value="1"/>
</dbReference>
<dbReference type="CDD" id="cd06550">
    <property type="entry name" value="TM_ABC_iron-siderophores_like"/>
    <property type="match status" value="1"/>
</dbReference>
<keyword evidence="3" id="KW-0813">Transport</keyword>
<keyword evidence="11" id="KW-1185">Reference proteome</keyword>
<evidence type="ECO:0000313" key="11">
    <source>
        <dbReference type="Proteomes" id="UP000181917"/>
    </source>
</evidence>
<dbReference type="GO" id="GO:0022857">
    <property type="term" value="F:transmembrane transporter activity"/>
    <property type="evidence" value="ECO:0007669"/>
    <property type="project" value="InterPro"/>
</dbReference>
<dbReference type="PANTHER" id="PTHR30472">
    <property type="entry name" value="FERRIC ENTEROBACTIN TRANSPORT SYSTEM PERMEASE PROTEIN"/>
    <property type="match status" value="1"/>
</dbReference>
<sequence>MGAEVSVPARIDQRPRGPVPEGASAGSEHLAAVPRPSAKPGNRRALAGIPVVLAVLAVVCFASLAFGARPISFETLIAALTDFDPANGDHAVVHSRIPRTVAALLVGAALGVAGAAMQGVARNPLADPGILGVNAGAALAVVTGIYVFGISNLTGYIWFAFVGAAVAAVVVYGIASLGREGATPIKLALAGAALTAGLSSLMNAFLVSSQDTLDAFRFWQVGNVSGRGWDVILPVVPFIAVGLLITLLTGRILNNLSLGDDVARGLGQKVGLSRAITALGVVILCGAATALAGPIAFVGLVIPHMVRAFTGPDYRWILPFSLVLAPVLLLGADIVGRLIALPGEVQAGIMTAIIGAPVFIWLVRRRKAAGL</sequence>
<evidence type="ECO:0000256" key="4">
    <source>
        <dbReference type="ARBA" id="ARBA00022475"/>
    </source>
</evidence>
<feature type="transmembrane region" description="Helical" evidence="9">
    <location>
        <begin position="231"/>
        <end position="254"/>
    </location>
</feature>
<evidence type="ECO:0000256" key="5">
    <source>
        <dbReference type="ARBA" id="ARBA00022692"/>
    </source>
</evidence>
<dbReference type="Gene3D" id="1.10.3470.10">
    <property type="entry name" value="ABC transporter involved in vitamin B12 uptake, BtuC"/>
    <property type="match status" value="1"/>
</dbReference>
<dbReference type="Proteomes" id="UP000181917">
    <property type="component" value="Unassembled WGS sequence"/>
</dbReference>